<dbReference type="EMBL" id="SCKG01000018">
    <property type="protein sequence ID" value="TDH00453.1"/>
    <property type="molecule type" value="Genomic_DNA"/>
</dbReference>
<evidence type="ECO:0000256" key="1">
    <source>
        <dbReference type="SAM" id="SignalP"/>
    </source>
</evidence>
<feature type="chain" id="PRO_5019841928" description="Secreted protein" evidence="1">
    <location>
        <begin position="24"/>
        <end position="74"/>
    </location>
</feature>
<sequence>MLFSQASCSVLRILNFLCAPSDASIPCIFDRKCFLTSQEPKLSPQHINMLLGEKKDYWRISSMLYLHICVICQR</sequence>
<evidence type="ECO:0008006" key="4">
    <source>
        <dbReference type="Google" id="ProtNLM"/>
    </source>
</evidence>
<gene>
    <name evidence="2" type="ORF">EPR50_G00188660</name>
</gene>
<proteinExistence type="predicted"/>
<reference evidence="2 3" key="1">
    <citation type="submission" date="2019-01" db="EMBL/GenBank/DDBJ databases">
        <title>A chromosome-scale genome assembly of the yellow perch, Perca flavescens.</title>
        <authorList>
            <person name="Feron R."/>
            <person name="Morvezen R."/>
            <person name="Bestin A."/>
            <person name="Haffray P."/>
            <person name="Klopp C."/>
            <person name="Zahm M."/>
            <person name="Cabau C."/>
            <person name="Roques C."/>
            <person name="Donnadieu C."/>
            <person name="Bouchez O."/>
            <person name="Christie M."/>
            <person name="Larson W."/>
            <person name="Guiguen Y."/>
        </authorList>
    </citation>
    <scope>NUCLEOTIDE SEQUENCE [LARGE SCALE GENOMIC DNA]</scope>
    <source>
        <strain evidence="2">YP-PL-M2</strain>
        <tissue evidence="2">Blood</tissue>
    </source>
</reference>
<evidence type="ECO:0000313" key="3">
    <source>
        <dbReference type="Proteomes" id="UP000295070"/>
    </source>
</evidence>
<protein>
    <recommendedName>
        <fullName evidence="4">Secreted protein</fullName>
    </recommendedName>
</protein>
<dbReference type="AlphaFoldDB" id="A0A484CEP6"/>
<organism evidence="2 3">
    <name type="scientific">Perca flavescens</name>
    <name type="common">American yellow perch</name>
    <name type="synonym">Morone flavescens</name>
    <dbReference type="NCBI Taxonomy" id="8167"/>
    <lineage>
        <taxon>Eukaryota</taxon>
        <taxon>Metazoa</taxon>
        <taxon>Chordata</taxon>
        <taxon>Craniata</taxon>
        <taxon>Vertebrata</taxon>
        <taxon>Euteleostomi</taxon>
        <taxon>Actinopterygii</taxon>
        <taxon>Neopterygii</taxon>
        <taxon>Teleostei</taxon>
        <taxon>Neoteleostei</taxon>
        <taxon>Acanthomorphata</taxon>
        <taxon>Eupercaria</taxon>
        <taxon>Perciformes</taxon>
        <taxon>Percoidei</taxon>
        <taxon>Percidae</taxon>
        <taxon>Percinae</taxon>
        <taxon>Perca</taxon>
    </lineage>
</organism>
<keyword evidence="3" id="KW-1185">Reference proteome</keyword>
<dbReference type="Proteomes" id="UP000295070">
    <property type="component" value="Chromosome 18"/>
</dbReference>
<feature type="signal peptide" evidence="1">
    <location>
        <begin position="1"/>
        <end position="23"/>
    </location>
</feature>
<evidence type="ECO:0000313" key="2">
    <source>
        <dbReference type="EMBL" id="TDH00453.1"/>
    </source>
</evidence>
<comment type="caution">
    <text evidence="2">The sequence shown here is derived from an EMBL/GenBank/DDBJ whole genome shotgun (WGS) entry which is preliminary data.</text>
</comment>
<keyword evidence="1" id="KW-0732">Signal</keyword>
<name>A0A484CEP6_PERFV</name>
<accession>A0A484CEP6</accession>